<evidence type="ECO:0000256" key="14">
    <source>
        <dbReference type="SAM" id="Phobius"/>
    </source>
</evidence>
<evidence type="ECO:0000313" key="16">
    <source>
        <dbReference type="EMBL" id="MCZ4089502.1"/>
    </source>
</evidence>
<keyword evidence="6 14" id="KW-0812">Transmembrane</keyword>
<gene>
    <name evidence="16" type="ORF">O3W52_05335</name>
</gene>
<evidence type="ECO:0000256" key="6">
    <source>
        <dbReference type="ARBA" id="ARBA00022692"/>
    </source>
</evidence>
<evidence type="ECO:0000256" key="1">
    <source>
        <dbReference type="ARBA" id="ARBA00001970"/>
    </source>
</evidence>
<comment type="subcellular location">
    <subcellularLocation>
        <location evidence="2">Cell membrane</location>
        <topology evidence="2">Multi-pass membrane protein</topology>
    </subcellularLocation>
</comment>
<accession>A0ABT4KES8</accession>
<dbReference type="InterPro" id="IPR016174">
    <property type="entry name" value="Di-haem_cyt_TM"/>
</dbReference>
<evidence type="ECO:0000256" key="5">
    <source>
        <dbReference type="ARBA" id="ARBA00022617"/>
    </source>
</evidence>
<evidence type="ECO:0000256" key="3">
    <source>
        <dbReference type="ARBA" id="ARBA00022448"/>
    </source>
</evidence>
<keyword evidence="10" id="KW-0408">Iron</keyword>
<dbReference type="RefSeq" id="WP_269276256.1">
    <property type="nucleotide sequence ID" value="NZ_JAPVOI010000004.1"/>
</dbReference>
<keyword evidence="9 14" id="KW-1133">Transmembrane helix</keyword>
<name>A0ABT4KES8_9HYPH</name>
<evidence type="ECO:0000256" key="8">
    <source>
        <dbReference type="ARBA" id="ARBA00022982"/>
    </source>
</evidence>
<keyword evidence="5" id="KW-0349">Heme</keyword>
<keyword evidence="8" id="KW-0249">Electron transport</keyword>
<feature type="compositionally biased region" description="Basic and acidic residues" evidence="13">
    <location>
        <begin position="198"/>
        <end position="208"/>
    </location>
</feature>
<evidence type="ECO:0000259" key="15">
    <source>
        <dbReference type="Pfam" id="PF01292"/>
    </source>
</evidence>
<organism evidence="16 17">
    <name type="scientific">Sinorhizobium psoraleae</name>
    <dbReference type="NCBI Taxonomy" id="520838"/>
    <lineage>
        <taxon>Bacteria</taxon>
        <taxon>Pseudomonadati</taxon>
        <taxon>Pseudomonadota</taxon>
        <taxon>Alphaproteobacteria</taxon>
        <taxon>Hyphomicrobiales</taxon>
        <taxon>Rhizobiaceae</taxon>
        <taxon>Sinorhizobium/Ensifer group</taxon>
        <taxon>Sinorhizobium</taxon>
    </lineage>
</organism>
<evidence type="ECO:0000256" key="12">
    <source>
        <dbReference type="ARBA" id="ARBA00037975"/>
    </source>
</evidence>
<sequence length="208" mass="22900">MLRNSETRFGLVTIVLHWTIGLLILGLLLLGFIMRRTGIDPALQFALYQWHKSFGFAALGLALIRAIWWLVERTPSPPASVSPLERKAARLTHDVLIVLGIVMPFTGWAVASASTLNIPSFFFNMIVIPHLPLARSETSENFWTFAHALLAYVTLALVAIHAAAALFHHFKRGDEVLTRMLRPGVRPVGAGSGGTSVRKRDDAAVGRK</sequence>
<keyword evidence="3" id="KW-0813">Transport</keyword>
<keyword evidence="17" id="KW-1185">Reference proteome</keyword>
<dbReference type="Gene3D" id="1.20.950.20">
    <property type="entry name" value="Transmembrane di-heme cytochromes, Chain C"/>
    <property type="match status" value="1"/>
</dbReference>
<evidence type="ECO:0000256" key="11">
    <source>
        <dbReference type="ARBA" id="ARBA00023136"/>
    </source>
</evidence>
<comment type="similarity">
    <text evidence="12">Belongs to the cytochrome b561 family.</text>
</comment>
<evidence type="ECO:0000256" key="10">
    <source>
        <dbReference type="ARBA" id="ARBA00023004"/>
    </source>
</evidence>
<evidence type="ECO:0000256" key="13">
    <source>
        <dbReference type="SAM" id="MobiDB-lite"/>
    </source>
</evidence>
<dbReference type="PANTHER" id="PTHR30529:SF1">
    <property type="entry name" value="CYTOCHROME B561 HOMOLOG 2"/>
    <property type="match status" value="1"/>
</dbReference>
<evidence type="ECO:0000256" key="2">
    <source>
        <dbReference type="ARBA" id="ARBA00004651"/>
    </source>
</evidence>
<comment type="cofactor">
    <cofactor evidence="1">
        <name>heme b</name>
        <dbReference type="ChEBI" id="CHEBI:60344"/>
    </cofactor>
</comment>
<evidence type="ECO:0000256" key="7">
    <source>
        <dbReference type="ARBA" id="ARBA00022723"/>
    </source>
</evidence>
<reference evidence="16" key="1">
    <citation type="submission" date="2022-10" db="EMBL/GenBank/DDBJ databases">
        <title>Whole genome sequencing of three plant growth promoting bacteria isolated from Vachellia tortilis subsp. raddiana in Morocco.</title>
        <authorList>
            <person name="Hnini M."/>
            <person name="Zouagui R."/>
            <person name="Zouagui H."/>
            <person name="Chemao Elfihri M.-W."/>
            <person name="Ibrahimi A."/>
            <person name="Sbabou L."/>
            <person name="Aurag J."/>
        </authorList>
    </citation>
    <scope>NUCLEOTIDE SEQUENCE</scope>
    <source>
        <strain evidence="16">LMR678</strain>
    </source>
</reference>
<evidence type="ECO:0000256" key="9">
    <source>
        <dbReference type="ARBA" id="ARBA00022989"/>
    </source>
</evidence>
<feature type="transmembrane region" description="Helical" evidence="14">
    <location>
        <begin position="54"/>
        <end position="71"/>
    </location>
</feature>
<feature type="transmembrane region" description="Helical" evidence="14">
    <location>
        <begin position="91"/>
        <end position="111"/>
    </location>
</feature>
<keyword evidence="11 14" id="KW-0472">Membrane</keyword>
<proteinExistence type="inferred from homology"/>
<dbReference type="InterPro" id="IPR052168">
    <property type="entry name" value="Cytochrome_b561_oxidase"/>
</dbReference>
<protein>
    <submittedName>
        <fullName evidence="16">Cytochrome b</fullName>
    </submittedName>
</protein>
<evidence type="ECO:0000256" key="4">
    <source>
        <dbReference type="ARBA" id="ARBA00022475"/>
    </source>
</evidence>
<feature type="transmembrane region" description="Helical" evidence="14">
    <location>
        <begin position="12"/>
        <end position="34"/>
    </location>
</feature>
<keyword evidence="7" id="KW-0479">Metal-binding</keyword>
<dbReference type="EMBL" id="JAPVOI010000004">
    <property type="protein sequence ID" value="MCZ4089502.1"/>
    <property type="molecule type" value="Genomic_DNA"/>
</dbReference>
<feature type="domain" description="Cytochrome b561 bacterial/Ni-hydrogenase" evidence="15">
    <location>
        <begin position="8"/>
        <end position="182"/>
    </location>
</feature>
<comment type="caution">
    <text evidence="16">The sequence shown here is derived from an EMBL/GenBank/DDBJ whole genome shotgun (WGS) entry which is preliminary data.</text>
</comment>
<keyword evidence="4" id="KW-1003">Cell membrane</keyword>
<dbReference type="Pfam" id="PF01292">
    <property type="entry name" value="Ni_hydr_CYTB"/>
    <property type="match status" value="1"/>
</dbReference>
<dbReference type="PANTHER" id="PTHR30529">
    <property type="entry name" value="CYTOCHROME B561"/>
    <property type="match status" value="1"/>
</dbReference>
<feature type="region of interest" description="Disordered" evidence="13">
    <location>
        <begin position="188"/>
        <end position="208"/>
    </location>
</feature>
<evidence type="ECO:0000313" key="17">
    <source>
        <dbReference type="Proteomes" id="UP001079430"/>
    </source>
</evidence>
<dbReference type="SUPFAM" id="SSF81342">
    <property type="entry name" value="Transmembrane di-heme cytochromes"/>
    <property type="match status" value="1"/>
</dbReference>
<feature type="transmembrane region" description="Helical" evidence="14">
    <location>
        <begin position="149"/>
        <end position="170"/>
    </location>
</feature>
<dbReference type="Proteomes" id="UP001079430">
    <property type="component" value="Unassembled WGS sequence"/>
</dbReference>
<dbReference type="InterPro" id="IPR011577">
    <property type="entry name" value="Cyt_b561_bac/Ni-Hgenase"/>
</dbReference>